<reference evidence="7" key="1">
    <citation type="submission" date="2008-06" db="EMBL/GenBank/DDBJ databases">
        <title>Complete sequence of Chlorobium phaeobacteroides BS1.</title>
        <authorList>
            <consortium name="US DOE Joint Genome Institute"/>
            <person name="Lucas S."/>
            <person name="Copeland A."/>
            <person name="Lapidus A."/>
            <person name="Glavina del Rio T."/>
            <person name="Dalin E."/>
            <person name="Tice H."/>
            <person name="Bruce D."/>
            <person name="Goodwin L."/>
            <person name="Pitluck S."/>
            <person name="Schmutz J."/>
            <person name="Larimer F."/>
            <person name="Land M."/>
            <person name="Hauser L."/>
            <person name="Kyrpides N."/>
            <person name="Ovchinnikova G."/>
            <person name="Li T."/>
            <person name="Liu Z."/>
            <person name="Zhao F."/>
            <person name="Overmann J."/>
            <person name="Bryant D.A."/>
            <person name="Richardson P."/>
        </authorList>
    </citation>
    <scope>NUCLEOTIDE SEQUENCE [LARGE SCALE GENOMIC DNA]</scope>
    <source>
        <strain evidence="7">BS1</strain>
    </source>
</reference>
<gene>
    <name evidence="7" type="ordered locus">Cphamn1_1192</name>
</gene>
<dbReference type="InterPro" id="IPR013785">
    <property type="entry name" value="Aldolase_TIM"/>
</dbReference>
<dbReference type="InterPro" id="IPR012840">
    <property type="entry name" value="NrdG2"/>
</dbReference>
<dbReference type="AlphaFoldDB" id="B3EQU5"/>
<dbReference type="eggNOG" id="COG1180">
    <property type="taxonomic scope" value="Bacteria"/>
</dbReference>
<dbReference type="PANTHER" id="PTHR11228">
    <property type="entry name" value="RADICAL SAM DOMAIN PROTEIN"/>
    <property type="match status" value="1"/>
</dbReference>
<name>B3EQU5_CHLPB</name>
<dbReference type="Gene3D" id="3.20.20.70">
    <property type="entry name" value="Aldolase class I"/>
    <property type="match status" value="1"/>
</dbReference>
<dbReference type="SFLD" id="SFLDG01094">
    <property type="entry name" value="Uncharacterised_Radical_SAM_Su"/>
    <property type="match status" value="1"/>
</dbReference>
<dbReference type="OrthoDB" id="9782387at2"/>
<evidence type="ECO:0000256" key="1">
    <source>
        <dbReference type="ARBA" id="ARBA00001966"/>
    </source>
</evidence>
<evidence type="ECO:0000259" key="6">
    <source>
        <dbReference type="PROSITE" id="PS51918"/>
    </source>
</evidence>
<evidence type="ECO:0000256" key="5">
    <source>
        <dbReference type="ARBA" id="ARBA00023014"/>
    </source>
</evidence>
<dbReference type="HOGENOM" id="CLU_078147_2_1_10"/>
<sequence>MSGVHCLTTEAKTGSGAGEVFSRLPVGGFLKQSLIDYPGRISAVIYTMGCNFRCVYCHNPELVVSERLAETVPLVNEELFAWLSLNRALLDAVVITGGEPTMHAVLPEFIRRIKTLELDVKIDTNGTNPAMLEGLIDDELVDYVALDIKAPLVYRQYVSICGGECTESLLDRIRGSLDLLHRAGIPCEVRTTLLRPYHDENDIYEIARIIRVPFILQNCRLEKTLKNSAGKVFVKEDILKIIESLEPNRGNVCLR</sequence>
<accession>B3EQU5</accession>
<dbReference type="NCBIfam" id="TIGR02495">
    <property type="entry name" value="NrdG2"/>
    <property type="match status" value="1"/>
</dbReference>
<dbReference type="GO" id="GO:0046872">
    <property type="term" value="F:metal ion binding"/>
    <property type="evidence" value="ECO:0007669"/>
    <property type="project" value="UniProtKB-KW"/>
</dbReference>
<dbReference type="GO" id="GO:0003824">
    <property type="term" value="F:catalytic activity"/>
    <property type="evidence" value="ECO:0007669"/>
    <property type="project" value="InterPro"/>
</dbReference>
<dbReference type="InterPro" id="IPR050377">
    <property type="entry name" value="Radical_SAM_PqqE_MftC-like"/>
</dbReference>
<dbReference type="EMBL" id="CP001101">
    <property type="protein sequence ID" value="ACE04126.1"/>
    <property type="molecule type" value="Genomic_DNA"/>
</dbReference>
<protein>
    <submittedName>
        <fullName evidence="7">Anaerobic ribonucleoside-triphosphate reductase activating protein</fullName>
    </submittedName>
</protein>
<keyword evidence="5" id="KW-0411">Iron-sulfur</keyword>
<dbReference type="PANTHER" id="PTHR11228:SF27">
    <property type="entry name" value="GLYCYL-RADICAL ENZYME ACTIVATING ENZYME MJ1227-RELATED"/>
    <property type="match status" value="1"/>
</dbReference>
<dbReference type="SUPFAM" id="SSF102114">
    <property type="entry name" value="Radical SAM enzymes"/>
    <property type="match status" value="1"/>
</dbReference>
<dbReference type="SFLD" id="SFLDG01067">
    <property type="entry name" value="SPASM/twitch_domain_containing"/>
    <property type="match status" value="1"/>
</dbReference>
<evidence type="ECO:0000256" key="4">
    <source>
        <dbReference type="ARBA" id="ARBA00023004"/>
    </source>
</evidence>
<dbReference type="SFLD" id="SFLDS00029">
    <property type="entry name" value="Radical_SAM"/>
    <property type="match status" value="1"/>
</dbReference>
<dbReference type="KEGG" id="cpb:Cphamn1_1192"/>
<keyword evidence="3" id="KW-0479">Metal-binding</keyword>
<evidence type="ECO:0000256" key="2">
    <source>
        <dbReference type="ARBA" id="ARBA00022691"/>
    </source>
</evidence>
<keyword evidence="2" id="KW-0949">S-adenosyl-L-methionine</keyword>
<dbReference type="GO" id="GO:0051536">
    <property type="term" value="F:iron-sulfur cluster binding"/>
    <property type="evidence" value="ECO:0007669"/>
    <property type="project" value="UniProtKB-KW"/>
</dbReference>
<organism evidence="7">
    <name type="scientific">Chlorobium phaeobacteroides (strain BS1)</name>
    <dbReference type="NCBI Taxonomy" id="331678"/>
    <lineage>
        <taxon>Bacteria</taxon>
        <taxon>Pseudomonadati</taxon>
        <taxon>Chlorobiota</taxon>
        <taxon>Chlorobiia</taxon>
        <taxon>Chlorobiales</taxon>
        <taxon>Chlorobiaceae</taxon>
        <taxon>Chlorobium/Pelodictyon group</taxon>
        <taxon>Chlorobium</taxon>
    </lineage>
</organism>
<comment type="cofactor">
    <cofactor evidence="1">
        <name>[4Fe-4S] cluster</name>
        <dbReference type="ChEBI" id="CHEBI:49883"/>
    </cofactor>
</comment>
<dbReference type="InterPro" id="IPR058240">
    <property type="entry name" value="rSAM_sf"/>
</dbReference>
<evidence type="ECO:0000313" key="7">
    <source>
        <dbReference type="EMBL" id="ACE04126.1"/>
    </source>
</evidence>
<evidence type="ECO:0000256" key="3">
    <source>
        <dbReference type="ARBA" id="ARBA00022723"/>
    </source>
</evidence>
<dbReference type="STRING" id="331678.Cphamn1_1192"/>
<dbReference type="CDD" id="cd01335">
    <property type="entry name" value="Radical_SAM"/>
    <property type="match status" value="1"/>
</dbReference>
<dbReference type="InterPro" id="IPR007197">
    <property type="entry name" value="rSAM"/>
</dbReference>
<feature type="domain" description="Radical SAM core" evidence="6">
    <location>
        <begin position="37"/>
        <end position="254"/>
    </location>
</feature>
<proteinExistence type="predicted"/>
<dbReference type="PROSITE" id="PS51918">
    <property type="entry name" value="RADICAL_SAM"/>
    <property type="match status" value="1"/>
</dbReference>
<dbReference type="Pfam" id="PF04055">
    <property type="entry name" value="Radical_SAM"/>
    <property type="match status" value="1"/>
</dbReference>
<keyword evidence="4" id="KW-0408">Iron</keyword>